<dbReference type="GO" id="GO:0043484">
    <property type="term" value="P:regulation of RNA splicing"/>
    <property type="evidence" value="ECO:0007669"/>
    <property type="project" value="TreeGrafter"/>
</dbReference>
<keyword evidence="1 5" id="KW-0479">Metal-binding</keyword>
<dbReference type="OrthoDB" id="411372at2759"/>
<feature type="zinc finger region" description="C3H1-type" evidence="5">
    <location>
        <begin position="105"/>
        <end position="132"/>
    </location>
</feature>
<evidence type="ECO:0000259" key="8">
    <source>
        <dbReference type="PROSITE" id="PS50103"/>
    </source>
</evidence>
<feature type="region of interest" description="Disordered" evidence="7">
    <location>
        <begin position="572"/>
        <end position="646"/>
    </location>
</feature>
<dbReference type="Gene3D" id="3.30.1370.210">
    <property type="match status" value="2"/>
</dbReference>
<feature type="compositionally biased region" description="Low complexity" evidence="7">
    <location>
        <begin position="40"/>
        <end position="67"/>
    </location>
</feature>
<gene>
    <name evidence="9" type="ORF">MNEG_6198</name>
</gene>
<feature type="domain" description="C3H1-type" evidence="8">
    <location>
        <begin position="203"/>
        <end position="230"/>
    </location>
</feature>
<dbReference type="GeneID" id="25739074"/>
<evidence type="ECO:0000256" key="5">
    <source>
        <dbReference type="PROSITE-ProRule" id="PRU00723"/>
    </source>
</evidence>
<organism evidence="9 10">
    <name type="scientific">Monoraphidium neglectum</name>
    <dbReference type="NCBI Taxonomy" id="145388"/>
    <lineage>
        <taxon>Eukaryota</taxon>
        <taxon>Viridiplantae</taxon>
        <taxon>Chlorophyta</taxon>
        <taxon>core chlorophytes</taxon>
        <taxon>Chlorophyceae</taxon>
        <taxon>CS clade</taxon>
        <taxon>Sphaeropleales</taxon>
        <taxon>Selenastraceae</taxon>
        <taxon>Monoraphidium</taxon>
    </lineage>
</organism>
<evidence type="ECO:0000256" key="1">
    <source>
        <dbReference type="ARBA" id="ARBA00022723"/>
    </source>
</evidence>
<evidence type="ECO:0000256" key="2">
    <source>
        <dbReference type="ARBA" id="ARBA00022737"/>
    </source>
</evidence>
<dbReference type="GO" id="GO:0008270">
    <property type="term" value="F:zinc ion binding"/>
    <property type="evidence" value="ECO:0007669"/>
    <property type="project" value="UniProtKB-KW"/>
</dbReference>
<feature type="zinc finger region" description="C3H1-type" evidence="5">
    <location>
        <begin position="139"/>
        <end position="166"/>
    </location>
</feature>
<keyword evidence="10" id="KW-1185">Reference proteome</keyword>
<feature type="region of interest" description="Disordered" evidence="7">
    <location>
        <begin position="682"/>
        <end position="857"/>
    </location>
</feature>
<feature type="zinc finger region" description="C3H1-type" evidence="5">
    <location>
        <begin position="203"/>
        <end position="230"/>
    </location>
</feature>
<feature type="compositionally biased region" description="Basic and acidic residues" evidence="7">
    <location>
        <begin position="821"/>
        <end position="831"/>
    </location>
</feature>
<feature type="compositionally biased region" description="Gly residues" evidence="7">
    <location>
        <begin position="517"/>
        <end position="527"/>
    </location>
</feature>
<dbReference type="SUPFAM" id="SSF90229">
    <property type="entry name" value="CCCH zinc finger"/>
    <property type="match status" value="1"/>
</dbReference>
<dbReference type="PANTHER" id="PTHR12675:SF12">
    <property type="entry name" value="PROTEIN MUSCLEBLIND"/>
    <property type="match status" value="1"/>
</dbReference>
<feature type="domain" description="C3H1-type" evidence="8">
    <location>
        <begin position="105"/>
        <end position="132"/>
    </location>
</feature>
<dbReference type="EMBL" id="KK101206">
    <property type="protein sequence ID" value="KIZ01761.1"/>
    <property type="molecule type" value="Genomic_DNA"/>
</dbReference>
<dbReference type="KEGG" id="mng:MNEG_6198"/>
<dbReference type="InterPro" id="IPR036855">
    <property type="entry name" value="Znf_CCCH_sf"/>
</dbReference>
<dbReference type="SMART" id="SM00356">
    <property type="entry name" value="ZnF_C3H1"/>
    <property type="match status" value="4"/>
</dbReference>
<feature type="compositionally biased region" description="Low complexity" evidence="7">
    <location>
        <begin position="475"/>
        <end position="488"/>
    </location>
</feature>
<sequence length="898" mass="92014">MADCQEDGEGVAECEATSGTLVLGSTEEMAARFDATLAEQQQQQQWAEEQAYDGASGVQAVSAASDDSGAEPGQTPDGPGGSGGGSPPSGAGLAGGALDGGTDGGDKVQICYDFTKGMCTRGDKCKYSHDIATIVHFNSREKGICFDYLRGQCHRGLLCRFSHDLSNIAQQCQVPDAPDSAQASAPGADAVDAAPGGAAQQQRRVASICYDFVKGLCQRGAECRYSHDITLIVRTARGGLGPGAGPPPAMDVCYDFLRRVRGLGGIGGTELLLAWVCSAPSDGLGTRLLGSGRCSRGSSCKYSHRVATLGDGPLGSSPWPGPMGLLPPGAAAAAAAALRAPAHVLGAPVGPLVPNGAPLRMLLNHRGQAAAAGAPPVPGAFAPHHAPTPPAGYLPSGAALQPPSTGAAQLPGLLAAMAQQHLQQQQQQYQHYQQQYSQQQQQQQQYQHAAMVAASAMVQQQQQQRLDTFHRQRPSFSGSAGSADAEGSLEPASGCGSLGAADGTHGLPPRPPSVGQAPGGAQGGFAGGAPAFGPGGTCQPSGSVIGGERRLLPGPLATGADLIAATSSGLRTMHLQDSGGSGGGRHRQEQQQQPQQQQQQQPWGSKAEPRRSDGGAAVPNALAGGGPGAGAPWATQQQAPHMSRAYSAPAEGAMELGALQAPPVHVGRQSLSGGAQMLPLPQRRQQHEQQLPPPGHTSCPPGASPVGSGGGPLFFGMRPAPGTLQPSGGEGGPFFGTPPSIQGSAGPSPTQQLLPPQIYPPPMQLPPAHMQHQALGHGQQQPPPPQQQLQHRLGLDQGQQQQQLWDHRHYPQQQQQQQQRPSHDGGLRHDQTASTPVDIPGVKGAAGEGAAAGGAAVSAPVAVGDQEAQQEGFLGLDRPASGNLPNSLLPLLKEIWKR</sequence>
<dbReference type="AlphaFoldDB" id="A0A0D2N7D9"/>
<reference evidence="9 10" key="1">
    <citation type="journal article" date="2013" name="BMC Genomics">
        <title>Reconstruction of the lipid metabolism for the microalga Monoraphidium neglectum from its genome sequence reveals characteristics suitable for biofuel production.</title>
        <authorList>
            <person name="Bogen C."/>
            <person name="Al-Dilaimi A."/>
            <person name="Albersmeier A."/>
            <person name="Wichmann J."/>
            <person name="Grundmann M."/>
            <person name="Rupp O."/>
            <person name="Lauersen K.J."/>
            <person name="Blifernez-Klassen O."/>
            <person name="Kalinowski J."/>
            <person name="Goesmann A."/>
            <person name="Mussgnug J.H."/>
            <person name="Kruse O."/>
        </authorList>
    </citation>
    <scope>NUCLEOTIDE SEQUENCE [LARGE SCALE GENOMIC DNA]</scope>
    <source>
        <strain evidence="9 10">SAG 48.87</strain>
    </source>
</reference>
<feature type="region of interest" description="Disordered" evidence="7">
    <location>
        <begin position="177"/>
        <end position="196"/>
    </location>
</feature>
<keyword evidence="2" id="KW-0677">Repeat</keyword>
<feature type="domain" description="C3H1-type" evidence="8">
    <location>
        <begin position="139"/>
        <end position="166"/>
    </location>
</feature>
<feature type="compositionally biased region" description="Low complexity" evidence="7">
    <location>
        <begin position="787"/>
        <end position="804"/>
    </location>
</feature>
<evidence type="ECO:0000256" key="3">
    <source>
        <dbReference type="ARBA" id="ARBA00022771"/>
    </source>
</evidence>
<evidence type="ECO:0000313" key="9">
    <source>
        <dbReference type="EMBL" id="KIZ01761.1"/>
    </source>
</evidence>
<feature type="coiled-coil region" evidence="6">
    <location>
        <begin position="415"/>
        <end position="449"/>
    </location>
</feature>
<dbReference type="PANTHER" id="PTHR12675">
    <property type="entry name" value="MUSCLEBLIND-LIKE PROTEIN"/>
    <property type="match status" value="1"/>
</dbReference>
<keyword evidence="3 5" id="KW-0863">Zinc-finger</keyword>
<feature type="compositionally biased region" description="Gly residues" evidence="7">
    <location>
        <begin position="78"/>
        <end position="98"/>
    </location>
</feature>
<proteinExistence type="predicted"/>
<evidence type="ECO:0000313" key="10">
    <source>
        <dbReference type="Proteomes" id="UP000054498"/>
    </source>
</evidence>
<keyword evidence="6" id="KW-0175">Coiled coil</keyword>
<evidence type="ECO:0000256" key="7">
    <source>
        <dbReference type="SAM" id="MobiDB-lite"/>
    </source>
</evidence>
<evidence type="ECO:0000256" key="4">
    <source>
        <dbReference type="ARBA" id="ARBA00022833"/>
    </source>
</evidence>
<dbReference type="Pfam" id="PF14608">
    <property type="entry name" value="zf-CCCH_2"/>
    <property type="match status" value="3"/>
</dbReference>
<dbReference type="Pfam" id="PF00642">
    <property type="entry name" value="zf-CCCH"/>
    <property type="match status" value="1"/>
</dbReference>
<name>A0A0D2N7D9_9CHLO</name>
<feature type="compositionally biased region" description="Low complexity" evidence="7">
    <location>
        <begin position="771"/>
        <end position="780"/>
    </location>
</feature>
<dbReference type="Proteomes" id="UP000054498">
    <property type="component" value="Unassembled WGS sequence"/>
</dbReference>
<dbReference type="PROSITE" id="PS50103">
    <property type="entry name" value="ZF_C3H1"/>
    <property type="match status" value="3"/>
</dbReference>
<feature type="region of interest" description="Disordered" evidence="7">
    <location>
        <begin position="40"/>
        <end position="98"/>
    </location>
</feature>
<evidence type="ECO:0000256" key="6">
    <source>
        <dbReference type="SAM" id="Coils"/>
    </source>
</evidence>
<accession>A0A0D2N7D9</accession>
<protein>
    <submittedName>
        <fullName evidence="9">Putative zinc finger protein</fullName>
    </submittedName>
</protein>
<keyword evidence="4 5" id="KW-0862">Zinc</keyword>
<feature type="region of interest" description="Disordered" evidence="7">
    <location>
        <begin position="463"/>
        <end position="550"/>
    </location>
</feature>
<dbReference type="GO" id="GO:0003723">
    <property type="term" value="F:RNA binding"/>
    <property type="evidence" value="ECO:0007669"/>
    <property type="project" value="TreeGrafter"/>
</dbReference>
<feature type="compositionally biased region" description="Low complexity" evidence="7">
    <location>
        <begin position="590"/>
        <end position="602"/>
    </location>
</feature>
<dbReference type="InterPro" id="IPR000571">
    <property type="entry name" value="Znf_CCCH"/>
</dbReference>
<dbReference type="STRING" id="145388.A0A0D2N7D9"/>
<dbReference type="RefSeq" id="XP_013900780.1">
    <property type="nucleotide sequence ID" value="XM_014045326.1"/>
</dbReference>